<reference evidence="1" key="1">
    <citation type="submission" date="2021-03" db="EMBL/GenBank/DDBJ databases">
        <title>Draft genome sequence of rust myrtle Austropuccinia psidii MF-1, a brazilian biotype.</title>
        <authorList>
            <person name="Quecine M.C."/>
            <person name="Pachon D.M.R."/>
            <person name="Bonatelli M.L."/>
            <person name="Correr F.H."/>
            <person name="Franceschini L.M."/>
            <person name="Leite T.F."/>
            <person name="Margarido G.R.A."/>
            <person name="Almeida C.A."/>
            <person name="Ferrarezi J.A."/>
            <person name="Labate C.A."/>
        </authorList>
    </citation>
    <scope>NUCLEOTIDE SEQUENCE</scope>
    <source>
        <strain evidence="1">MF-1</strain>
    </source>
</reference>
<accession>A0A9Q3CZD3</accession>
<keyword evidence="2" id="KW-1185">Reference proteome</keyword>
<dbReference type="AlphaFoldDB" id="A0A9Q3CZD3"/>
<protein>
    <submittedName>
        <fullName evidence="1">Uncharacterized protein</fullName>
    </submittedName>
</protein>
<proteinExistence type="predicted"/>
<dbReference type="Proteomes" id="UP000765509">
    <property type="component" value="Unassembled WGS sequence"/>
</dbReference>
<name>A0A9Q3CZD3_9BASI</name>
<dbReference type="EMBL" id="AVOT02011705">
    <property type="protein sequence ID" value="MBW0492678.1"/>
    <property type="molecule type" value="Genomic_DNA"/>
</dbReference>
<comment type="caution">
    <text evidence="1">The sequence shown here is derived from an EMBL/GenBank/DDBJ whole genome shotgun (WGS) entry which is preliminary data.</text>
</comment>
<evidence type="ECO:0000313" key="2">
    <source>
        <dbReference type="Proteomes" id="UP000765509"/>
    </source>
</evidence>
<organism evidence="1 2">
    <name type="scientific">Austropuccinia psidii MF-1</name>
    <dbReference type="NCBI Taxonomy" id="1389203"/>
    <lineage>
        <taxon>Eukaryota</taxon>
        <taxon>Fungi</taxon>
        <taxon>Dikarya</taxon>
        <taxon>Basidiomycota</taxon>
        <taxon>Pucciniomycotina</taxon>
        <taxon>Pucciniomycetes</taxon>
        <taxon>Pucciniales</taxon>
        <taxon>Sphaerophragmiaceae</taxon>
        <taxon>Austropuccinia</taxon>
    </lineage>
</organism>
<sequence>MPYASTPPPLSIFTLLKRPQDETTMMPSPLLMLPHPRLIFSLANNPYAAVGPSSYAYDAALTPLTPPRTCPTCLQCCLQSLYLKCPPNIPPTLLTILMLVECLPDMPPTPLTILTLAVTSQHAPDTAYHPSRHASNAAYHPYACIVPS</sequence>
<evidence type="ECO:0000313" key="1">
    <source>
        <dbReference type="EMBL" id="MBW0492678.1"/>
    </source>
</evidence>
<gene>
    <name evidence="1" type="ORF">O181_032393</name>
</gene>